<accession>A0ABN9D2I0</accession>
<dbReference type="InterPro" id="IPR044156">
    <property type="entry name" value="Galectin-like"/>
</dbReference>
<dbReference type="SMART" id="SM00276">
    <property type="entry name" value="GLECT"/>
    <property type="match status" value="1"/>
</dbReference>
<dbReference type="CDD" id="cd00070">
    <property type="entry name" value="GLECT"/>
    <property type="match status" value="1"/>
</dbReference>
<reference evidence="4" key="1">
    <citation type="submission" date="2023-05" db="EMBL/GenBank/DDBJ databases">
        <authorList>
            <person name="Stuckert A."/>
        </authorList>
    </citation>
    <scope>NUCLEOTIDE SEQUENCE</scope>
</reference>
<dbReference type="InterPro" id="IPR001079">
    <property type="entry name" value="Galectin_CRD"/>
</dbReference>
<dbReference type="Gene3D" id="2.60.120.200">
    <property type="match status" value="1"/>
</dbReference>
<dbReference type="InterPro" id="IPR013320">
    <property type="entry name" value="ConA-like_dom_sf"/>
</dbReference>
<protein>
    <recommendedName>
        <fullName evidence="2">Galectin</fullName>
    </recommendedName>
</protein>
<dbReference type="EMBL" id="CATNWA010013786">
    <property type="protein sequence ID" value="CAI9565773.1"/>
    <property type="molecule type" value="Genomic_DNA"/>
</dbReference>
<dbReference type="Pfam" id="PF00337">
    <property type="entry name" value="Gal-bind_lectin"/>
    <property type="match status" value="1"/>
</dbReference>
<evidence type="ECO:0000256" key="2">
    <source>
        <dbReference type="RuleBase" id="RU102079"/>
    </source>
</evidence>
<sequence>LKPGHSVEVEGFIPLDCKEFVINLGTYEKNLALHFNPRFDSYEDKKVILLNSMKDDVWGQDLRETFFPFQEGSDTMPLEVLNIRLRRVVPLVKMAAGGSARCLAV</sequence>
<evidence type="ECO:0000259" key="3">
    <source>
        <dbReference type="PROSITE" id="PS51304"/>
    </source>
</evidence>
<dbReference type="SMART" id="SM00908">
    <property type="entry name" value="Gal-bind_lectin"/>
    <property type="match status" value="1"/>
</dbReference>
<dbReference type="PANTHER" id="PTHR11346:SF97">
    <property type="entry name" value="GALECTIN-1"/>
    <property type="match status" value="1"/>
</dbReference>
<keyword evidence="5" id="KW-1185">Reference proteome</keyword>
<feature type="domain" description="Galectin" evidence="3">
    <location>
        <begin position="1"/>
        <end position="105"/>
    </location>
</feature>
<evidence type="ECO:0000313" key="4">
    <source>
        <dbReference type="EMBL" id="CAI9565773.1"/>
    </source>
</evidence>
<organism evidence="4 5">
    <name type="scientific">Staurois parvus</name>
    <dbReference type="NCBI Taxonomy" id="386267"/>
    <lineage>
        <taxon>Eukaryota</taxon>
        <taxon>Metazoa</taxon>
        <taxon>Chordata</taxon>
        <taxon>Craniata</taxon>
        <taxon>Vertebrata</taxon>
        <taxon>Euteleostomi</taxon>
        <taxon>Amphibia</taxon>
        <taxon>Batrachia</taxon>
        <taxon>Anura</taxon>
        <taxon>Neobatrachia</taxon>
        <taxon>Ranoidea</taxon>
        <taxon>Ranidae</taxon>
        <taxon>Staurois</taxon>
    </lineage>
</organism>
<dbReference type="PROSITE" id="PS51304">
    <property type="entry name" value="GALECTIN"/>
    <property type="match status" value="1"/>
</dbReference>
<proteinExistence type="predicted"/>
<evidence type="ECO:0000313" key="5">
    <source>
        <dbReference type="Proteomes" id="UP001162483"/>
    </source>
</evidence>
<gene>
    <name evidence="4" type="ORF">SPARVUS_LOCUS6218835</name>
</gene>
<comment type="caution">
    <text evidence="4">The sequence shown here is derived from an EMBL/GenBank/DDBJ whole genome shotgun (WGS) entry which is preliminary data.</text>
</comment>
<name>A0ABN9D2I0_9NEOB</name>
<dbReference type="Proteomes" id="UP001162483">
    <property type="component" value="Unassembled WGS sequence"/>
</dbReference>
<dbReference type="SUPFAM" id="SSF49899">
    <property type="entry name" value="Concanavalin A-like lectins/glucanases"/>
    <property type="match status" value="1"/>
</dbReference>
<keyword evidence="1 2" id="KW-0430">Lectin</keyword>
<feature type="non-terminal residue" evidence="4">
    <location>
        <position position="1"/>
    </location>
</feature>
<evidence type="ECO:0000256" key="1">
    <source>
        <dbReference type="ARBA" id="ARBA00022734"/>
    </source>
</evidence>
<dbReference type="PANTHER" id="PTHR11346">
    <property type="entry name" value="GALECTIN"/>
    <property type="match status" value="1"/>
</dbReference>